<proteinExistence type="predicted"/>
<reference evidence="4" key="1">
    <citation type="journal article" date="2022" name="Arch. Microbiol.">
        <title>Pseudodesulfovibrio sediminis sp. nov., a mesophilic and neutrophilic sulfate-reducing bacterium isolated from sediment of a brackish lake.</title>
        <authorList>
            <person name="Takahashi A."/>
            <person name="Kojima H."/>
            <person name="Watanabe M."/>
            <person name="Fukui M."/>
        </authorList>
    </citation>
    <scope>NUCLEOTIDE SEQUENCE</scope>
    <source>
        <strain evidence="4">SF6</strain>
    </source>
</reference>
<feature type="domain" description="Calcineurin-like phosphoesterase" evidence="3">
    <location>
        <begin position="39"/>
        <end position="199"/>
    </location>
</feature>
<evidence type="ECO:0000256" key="1">
    <source>
        <dbReference type="ARBA" id="ARBA00022723"/>
    </source>
</evidence>
<dbReference type="SUPFAM" id="SSF56300">
    <property type="entry name" value="Metallo-dependent phosphatases"/>
    <property type="match status" value="1"/>
</dbReference>
<dbReference type="PANTHER" id="PTHR31302:SF31">
    <property type="entry name" value="PHOSPHODIESTERASE YAEI"/>
    <property type="match status" value="1"/>
</dbReference>
<name>A0ABM7P6W5_9BACT</name>
<keyword evidence="2" id="KW-0378">Hydrolase</keyword>
<accession>A0ABM7P6W5</accession>
<organism evidence="4 5">
    <name type="scientific">Pseudodesulfovibrio sediminis</name>
    <dbReference type="NCBI Taxonomy" id="2810563"/>
    <lineage>
        <taxon>Bacteria</taxon>
        <taxon>Pseudomonadati</taxon>
        <taxon>Thermodesulfobacteriota</taxon>
        <taxon>Desulfovibrionia</taxon>
        <taxon>Desulfovibrionales</taxon>
        <taxon>Desulfovibrionaceae</taxon>
    </lineage>
</organism>
<dbReference type="PANTHER" id="PTHR31302">
    <property type="entry name" value="TRANSMEMBRANE PROTEIN WITH METALLOPHOSPHOESTERASE DOMAIN-RELATED"/>
    <property type="match status" value="1"/>
</dbReference>
<evidence type="ECO:0000313" key="5">
    <source>
        <dbReference type="Proteomes" id="UP001053296"/>
    </source>
</evidence>
<protein>
    <submittedName>
        <fullName evidence="4">Metallophosphoesterase</fullName>
    </submittedName>
</protein>
<keyword evidence="5" id="KW-1185">Reference proteome</keyword>
<keyword evidence="1" id="KW-0479">Metal-binding</keyword>
<sequence length="263" mass="28714">MLAAGAALVPYGFHATYALEVTRRTIGLRALPTPFAGYTICHLTDLHLAEFGHKQSDLLAIIREGRPDIVVMTGDMVNGKERREEPFLTLCDQLPGIAPTYYVTGNHDTNSLHRGIEGRLEQRGVHVLDNRHVTLAREDASMALAGVGEWGRFGAAGLDAGLRGIPEGETVVLLAHHPEQIAHYVSRGVDLVLSGHTHGGQVRLPFVGSLIAPNQGVFPKYSEGLYRVDDTAMYISRGLGLSVMPFRFNCPREVAFLTLQPRS</sequence>
<dbReference type="InterPro" id="IPR051158">
    <property type="entry name" value="Metallophosphoesterase_sf"/>
</dbReference>
<dbReference type="Pfam" id="PF00149">
    <property type="entry name" value="Metallophos"/>
    <property type="match status" value="1"/>
</dbReference>
<dbReference type="EMBL" id="AP024485">
    <property type="protein sequence ID" value="BCS88690.1"/>
    <property type="molecule type" value="Genomic_DNA"/>
</dbReference>
<evidence type="ECO:0000256" key="2">
    <source>
        <dbReference type="ARBA" id="ARBA00022801"/>
    </source>
</evidence>
<gene>
    <name evidence="4" type="ORF">PSDVSF_19320</name>
</gene>
<evidence type="ECO:0000259" key="3">
    <source>
        <dbReference type="Pfam" id="PF00149"/>
    </source>
</evidence>
<dbReference type="InterPro" id="IPR004843">
    <property type="entry name" value="Calcineurin-like_PHP"/>
</dbReference>
<evidence type="ECO:0000313" key="4">
    <source>
        <dbReference type="EMBL" id="BCS88690.1"/>
    </source>
</evidence>
<dbReference type="CDD" id="cd07385">
    <property type="entry name" value="MPP_YkuE_C"/>
    <property type="match status" value="1"/>
</dbReference>
<dbReference type="Proteomes" id="UP001053296">
    <property type="component" value="Chromosome"/>
</dbReference>
<dbReference type="InterPro" id="IPR029052">
    <property type="entry name" value="Metallo-depent_PP-like"/>
</dbReference>
<dbReference type="Gene3D" id="3.60.21.10">
    <property type="match status" value="1"/>
</dbReference>